<accession>A0A0D2CJN4</accession>
<name>A0A0D2CJN4_9EURO</name>
<evidence type="ECO:0000256" key="7">
    <source>
        <dbReference type="ARBA" id="ARBA00022840"/>
    </source>
</evidence>
<dbReference type="InterPro" id="IPR011009">
    <property type="entry name" value="Kinase-like_dom_sf"/>
</dbReference>
<feature type="region of interest" description="Disordered" evidence="9">
    <location>
        <begin position="769"/>
        <end position="819"/>
    </location>
</feature>
<evidence type="ECO:0000256" key="6">
    <source>
        <dbReference type="ARBA" id="ARBA00022777"/>
    </source>
</evidence>
<dbReference type="RefSeq" id="XP_016244005.1">
    <property type="nucleotide sequence ID" value="XM_016399443.1"/>
</dbReference>
<comment type="subcellular location">
    <subcellularLocation>
        <location evidence="1">Cytoplasm</location>
        <location evidence="1">Cytoskeleton</location>
        <location evidence="1">Microtubule organizing center</location>
        <location evidence="1">Centrosome</location>
    </subcellularLocation>
    <subcellularLocation>
        <location evidence="2">Cytoplasm</location>
        <location evidence="2">Cytoskeleton</location>
        <location evidence="2">Spindle pole</location>
    </subcellularLocation>
</comment>
<keyword evidence="6" id="KW-0418">Kinase</keyword>
<dbReference type="AlphaFoldDB" id="A0A0D2CJN4"/>
<feature type="compositionally biased region" description="Basic and acidic residues" evidence="9">
    <location>
        <begin position="627"/>
        <end position="645"/>
    </location>
</feature>
<proteinExistence type="inferred from homology"/>
<feature type="compositionally biased region" description="Polar residues" evidence="9">
    <location>
        <begin position="341"/>
        <end position="350"/>
    </location>
</feature>
<evidence type="ECO:0000256" key="4">
    <source>
        <dbReference type="ARBA" id="ARBA00022679"/>
    </source>
</evidence>
<feature type="compositionally biased region" description="Polar residues" evidence="9">
    <location>
        <begin position="660"/>
        <end position="672"/>
    </location>
</feature>
<dbReference type="PROSITE" id="PS50011">
    <property type="entry name" value="PROTEIN_KINASE_DOM"/>
    <property type="match status" value="1"/>
</dbReference>
<evidence type="ECO:0000313" key="11">
    <source>
        <dbReference type="EMBL" id="KIW23789.1"/>
    </source>
</evidence>
<keyword evidence="5" id="KW-0547">Nucleotide-binding</keyword>
<feature type="region of interest" description="Disordered" evidence="9">
    <location>
        <begin position="382"/>
        <end position="419"/>
    </location>
</feature>
<dbReference type="HOGENOM" id="CLU_323893_0_0_1"/>
<evidence type="ECO:0000256" key="2">
    <source>
        <dbReference type="ARBA" id="ARBA00004647"/>
    </source>
</evidence>
<sequence length="884" mass="98163">MSLWTDERVDETVTSAYVHSHLRADEQEYLQRPLYFGGDLTDDTYLDWILTRAKRFFLILVATGVPDQIFGIIDDSYDDEDLPIIEQAVPDLRLSYEPDRSLDRRFYKNQFRFLTRIVGEGEHIRYADEETVPVVPLSLKSVVLSFSHEGTDRVRLPSDNQRVFIRRRIILEAPLTEEDILNEIAASRRLCHQHIVSVFGSYLHQGAFNVISAPAAEWTLKTFLTDTPKSFGALPKPRRRQILINWPHCLASALAWLHENGEFHGGIRPSNIQVDDSFCISLGLLDGDGLLRHRPRHDDIEAYQYGPPERWKRAVTVQSTGSAALSLPSGGRSGRKVGGNSRLNSDGKNTARSRSASSGATYTFQPTSRGGYARLRLSAAMNLDAPPQPGGRVRDVGSPTDNRSVLTQDKARPGFDPIVPGRAPSILSSTSSNGKNAPSLNNPIFVAAPEGRSAVVQTWQSVEQDMFASDVFSLGAVIMDVLNLLCKRSYGSFSRHRSSKNRMAGRGGGLADASFHANLGQVFLWAQSLQNEAEKKAKKNEGQVYHAVGPVVQLILQCLERDPLARLTSGQLEHKLGDLIRRFAGVDRLHCAAQQKTESKETSRNIPIRERKVPERGPESHSSGDNLRQESRNARSITRDQRQQREQNILLDAPMVHSPVSHTPPSITTTPGATSVSSLLSFNFDGVSDTVVADSPRSRDHSLHRNGRRAEAAAPPNLIPWSNELDTPRQKHWNNWHNNDSQVDPRLSFGESIETGAFTYLNYSTSASSDEGVKYFPRPPSDPPAKPPPNRELPPVPSLPTGSRSLKPKQHAAAVKTSSQDVAVLNHLSSAATGGRPLRVDSLPKTLDHDDDGFHDKIRQMRHPHPAKAYSRSRQDQFSVRRGV</sequence>
<dbReference type="GO" id="GO:0004674">
    <property type="term" value="F:protein serine/threonine kinase activity"/>
    <property type="evidence" value="ECO:0007669"/>
    <property type="project" value="TreeGrafter"/>
</dbReference>
<evidence type="ECO:0000256" key="3">
    <source>
        <dbReference type="ARBA" id="ARBA00010886"/>
    </source>
</evidence>
<dbReference type="Pfam" id="PF07714">
    <property type="entry name" value="PK_Tyr_Ser-Thr"/>
    <property type="match status" value="1"/>
</dbReference>
<protein>
    <recommendedName>
        <fullName evidence="10">Protein kinase domain-containing protein</fullName>
    </recommendedName>
</protein>
<dbReference type="Gene3D" id="1.10.510.10">
    <property type="entry name" value="Transferase(Phosphotransferase) domain 1"/>
    <property type="match status" value="1"/>
</dbReference>
<feature type="region of interest" description="Disordered" evidence="9">
    <location>
        <begin position="693"/>
        <end position="713"/>
    </location>
</feature>
<feature type="domain" description="Protein kinase" evidence="10">
    <location>
        <begin position="112"/>
        <end position="577"/>
    </location>
</feature>
<dbReference type="PANTHER" id="PTHR43289">
    <property type="entry name" value="MITOGEN-ACTIVATED PROTEIN KINASE KINASE KINASE 20-RELATED"/>
    <property type="match status" value="1"/>
</dbReference>
<keyword evidence="8" id="KW-0963">Cytoplasm</keyword>
<comment type="similarity">
    <text evidence="3">Belongs to the protein kinase superfamily. NEK Ser/Thr protein kinase family. NIMA subfamily.</text>
</comment>
<dbReference type="InterPro" id="IPR000719">
    <property type="entry name" value="Prot_kinase_dom"/>
</dbReference>
<dbReference type="GeneID" id="27351156"/>
<feature type="compositionally biased region" description="Basic and acidic residues" evidence="9">
    <location>
        <begin position="846"/>
        <end position="859"/>
    </location>
</feature>
<dbReference type="Proteomes" id="UP000054466">
    <property type="component" value="Unassembled WGS sequence"/>
</dbReference>
<reference evidence="11 12" key="1">
    <citation type="submission" date="2015-01" db="EMBL/GenBank/DDBJ databases">
        <title>The Genome Sequence of Cladophialophora immunda CBS83496.</title>
        <authorList>
            <consortium name="The Broad Institute Genomics Platform"/>
            <person name="Cuomo C."/>
            <person name="de Hoog S."/>
            <person name="Gorbushina A."/>
            <person name="Stielow B."/>
            <person name="Teixiera M."/>
            <person name="Abouelleil A."/>
            <person name="Chapman S.B."/>
            <person name="Priest M."/>
            <person name="Young S.K."/>
            <person name="Wortman J."/>
            <person name="Nusbaum C."/>
            <person name="Birren B."/>
        </authorList>
    </citation>
    <scope>NUCLEOTIDE SEQUENCE [LARGE SCALE GENOMIC DNA]</scope>
    <source>
        <strain evidence="11 12">CBS 83496</strain>
    </source>
</reference>
<keyword evidence="12" id="KW-1185">Reference proteome</keyword>
<dbReference type="OrthoDB" id="4062651at2759"/>
<dbReference type="EMBL" id="KN847046">
    <property type="protein sequence ID" value="KIW23789.1"/>
    <property type="molecule type" value="Genomic_DNA"/>
</dbReference>
<gene>
    <name evidence="11" type="ORF">PV07_11962</name>
</gene>
<feature type="region of interest" description="Disordered" evidence="9">
    <location>
        <begin position="833"/>
        <end position="884"/>
    </location>
</feature>
<evidence type="ECO:0000259" key="10">
    <source>
        <dbReference type="PROSITE" id="PS50011"/>
    </source>
</evidence>
<evidence type="ECO:0000256" key="5">
    <source>
        <dbReference type="ARBA" id="ARBA00022741"/>
    </source>
</evidence>
<dbReference type="STRING" id="569365.A0A0D2CJN4"/>
<evidence type="ECO:0000256" key="8">
    <source>
        <dbReference type="ARBA" id="ARBA00023212"/>
    </source>
</evidence>
<dbReference type="GO" id="GO:0005524">
    <property type="term" value="F:ATP binding"/>
    <property type="evidence" value="ECO:0007669"/>
    <property type="project" value="UniProtKB-KW"/>
</dbReference>
<evidence type="ECO:0000256" key="1">
    <source>
        <dbReference type="ARBA" id="ARBA00004300"/>
    </source>
</evidence>
<evidence type="ECO:0000313" key="12">
    <source>
        <dbReference type="Proteomes" id="UP000054466"/>
    </source>
</evidence>
<organism evidence="11 12">
    <name type="scientific">Cladophialophora immunda</name>
    <dbReference type="NCBI Taxonomy" id="569365"/>
    <lineage>
        <taxon>Eukaryota</taxon>
        <taxon>Fungi</taxon>
        <taxon>Dikarya</taxon>
        <taxon>Ascomycota</taxon>
        <taxon>Pezizomycotina</taxon>
        <taxon>Eurotiomycetes</taxon>
        <taxon>Chaetothyriomycetidae</taxon>
        <taxon>Chaetothyriales</taxon>
        <taxon>Herpotrichiellaceae</taxon>
        <taxon>Cladophialophora</taxon>
    </lineage>
</organism>
<keyword evidence="8" id="KW-0206">Cytoskeleton</keyword>
<feature type="compositionally biased region" description="Basic and acidic residues" evidence="9">
    <location>
        <begin position="597"/>
        <end position="619"/>
    </location>
</feature>
<evidence type="ECO:0000256" key="9">
    <source>
        <dbReference type="SAM" id="MobiDB-lite"/>
    </source>
</evidence>
<keyword evidence="7" id="KW-0067">ATP-binding</keyword>
<dbReference type="SUPFAM" id="SSF56112">
    <property type="entry name" value="Protein kinase-like (PK-like)"/>
    <property type="match status" value="1"/>
</dbReference>
<feature type="compositionally biased region" description="Pro residues" evidence="9">
    <location>
        <begin position="777"/>
        <end position="798"/>
    </location>
</feature>
<dbReference type="VEuPathDB" id="FungiDB:PV07_11962"/>
<feature type="region of interest" description="Disordered" evidence="9">
    <location>
        <begin position="592"/>
        <end position="672"/>
    </location>
</feature>
<dbReference type="GO" id="GO:0000922">
    <property type="term" value="C:spindle pole"/>
    <property type="evidence" value="ECO:0007669"/>
    <property type="project" value="UniProtKB-SubCell"/>
</dbReference>
<feature type="region of interest" description="Disordered" evidence="9">
    <location>
        <begin position="322"/>
        <end position="365"/>
    </location>
</feature>
<dbReference type="PANTHER" id="PTHR43289:SF6">
    <property type="entry name" value="SERINE_THREONINE-PROTEIN KINASE NEKL-3"/>
    <property type="match status" value="1"/>
</dbReference>
<dbReference type="InterPro" id="IPR001245">
    <property type="entry name" value="Ser-Thr/Tyr_kinase_cat_dom"/>
</dbReference>
<feature type="compositionally biased region" description="Basic and acidic residues" evidence="9">
    <location>
        <begin position="696"/>
        <end position="711"/>
    </location>
</feature>
<keyword evidence="4" id="KW-0808">Transferase</keyword>